<feature type="transmembrane region" description="Helical" evidence="7">
    <location>
        <begin position="89"/>
        <end position="112"/>
    </location>
</feature>
<keyword evidence="5 7" id="KW-0472">Membrane</keyword>
<evidence type="ECO:0000256" key="3">
    <source>
        <dbReference type="ARBA" id="ARBA00022692"/>
    </source>
</evidence>
<evidence type="ECO:0000256" key="6">
    <source>
        <dbReference type="SAM" id="MobiDB-lite"/>
    </source>
</evidence>
<feature type="transmembrane region" description="Helical" evidence="7">
    <location>
        <begin position="163"/>
        <end position="184"/>
    </location>
</feature>
<feature type="transmembrane region" description="Helical" evidence="7">
    <location>
        <begin position="133"/>
        <end position="151"/>
    </location>
</feature>
<dbReference type="Pfam" id="PF09678">
    <property type="entry name" value="Caa3_CtaG"/>
    <property type="match status" value="1"/>
</dbReference>
<dbReference type="GO" id="GO:0005886">
    <property type="term" value="C:plasma membrane"/>
    <property type="evidence" value="ECO:0007669"/>
    <property type="project" value="UniProtKB-SubCell"/>
</dbReference>
<feature type="region of interest" description="Disordered" evidence="6">
    <location>
        <begin position="273"/>
        <end position="296"/>
    </location>
</feature>
<comment type="subcellular location">
    <subcellularLocation>
        <location evidence="1">Cell membrane</location>
        <topology evidence="1">Multi-pass membrane protein</topology>
    </subcellularLocation>
</comment>
<evidence type="ECO:0000256" key="1">
    <source>
        <dbReference type="ARBA" id="ARBA00004651"/>
    </source>
</evidence>
<feature type="transmembrane region" description="Helical" evidence="7">
    <location>
        <begin position="61"/>
        <end position="77"/>
    </location>
</feature>
<reference evidence="8" key="1">
    <citation type="submission" date="2018-05" db="EMBL/GenBank/DDBJ databases">
        <authorList>
            <person name="Lanie J.A."/>
            <person name="Ng W.-L."/>
            <person name="Kazmierczak K.M."/>
            <person name="Andrzejewski T.M."/>
            <person name="Davidsen T.M."/>
            <person name="Wayne K.J."/>
            <person name="Tettelin H."/>
            <person name="Glass J.I."/>
            <person name="Rusch D."/>
            <person name="Podicherti R."/>
            <person name="Tsui H.-C.T."/>
            <person name="Winkler M.E."/>
        </authorList>
    </citation>
    <scope>NUCLEOTIDE SEQUENCE</scope>
</reference>
<evidence type="ECO:0000313" key="8">
    <source>
        <dbReference type="EMBL" id="SVA11015.1"/>
    </source>
</evidence>
<gene>
    <name evidence="8" type="ORF">METZ01_LOCUS63869</name>
</gene>
<keyword evidence="4 7" id="KW-1133">Transmembrane helix</keyword>
<feature type="non-terminal residue" evidence="8">
    <location>
        <position position="1"/>
    </location>
</feature>
<keyword evidence="2" id="KW-1003">Cell membrane</keyword>
<proteinExistence type="predicted"/>
<keyword evidence="3 7" id="KW-0812">Transmembrane</keyword>
<dbReference type="InterPro" id="IPR019108">
    <property type="entry name" value="Caa3_assmbl_CtaG-rel"/>
</dbReference>
<sequence>VSGDVSPVLAAIDPWRWQAHPEVWFLVLAILALGWWATRVIGPRVVPVGQPVVTSFQRRAFVVATILLLASADWPVHDIAEAHLYAVHMVQHLMITFIVPPLYLLAVPAWLVRLLVLEGGVGSRVLRRMAHPVVAGVAFNGLVALTHWSGVVQLSFDSGAFHYSLHLALFCLALLMWVPVASPLPELRISVPGQMIYLFLMSIIPTIPAAWLTFAEGVVYKHYDDGFEMWGVSVQSDQQAAGLIMKLLGGFYLWGIIVVKFIGYSRIHHRKNQKMRPADGRHLDLHRRSADPEPVE</sequence>
<organism evidence="8">
    <name type="scientific">marine metagenome</name>
    <dbReference type="NCBI Taxonomy" id="408172"/>
    <lineage>
        <taxon>unclassified sequences</taxon>
        <taxon>metagenomes</taxon>
        <taxon>ecological metagenomes</taxon>
    </lineage>
</organism>
<accession>A0A381T499</accession>
<dbReference type="AlphaFoldDB" id="A0A381T499"/>
<feature type="transmembrane region" description="Helical" evidence="7">
    <location>
        <begin position="240"/>
        <end position="262"/>
    </location>
</feature>
<evidence type="ECO:0000256" key="4">
    <source>
        <dbReference type="ARBA" id="ARBA00022989"/>
    </source>
</evidence>
<feature type="transmembrane region" description="Helical" evidence="7">
    <location>
        <begin position="23"/>
        <end position="41"/>
    </location>
</feature>
<feature type="transmembrane region" description="Helical" evidence="7">
    <location>
        <begin position="196"/>
        <end position="220"/>
    </location>
</feature>
<evidence type="ECO:0000256" key="5">
    <source>
        <dbReference type="ARBA" id="ARBA00023136"/>
    </source>
</evidence>
<dbReference type="EMBL" id="UINC01004004">
    <property type="protein sequence ID" value="SVA11015.1"/>
    <property type="molecule type" value="Genomic_DNA"/>
</dbReference>
<evidence type="ECO:0000256" key="7">
    <source>
        <dbReference type="SAM" id="Phobius"/>
    </source>
</evidence>
<evidence type="ECO:0000256" key="2">
    <source>
        <dbReference type="ARBA" id="ARBA00022475"/>
    </source>
</evidence>
<feature type="compositionally biased region" description="Basic and acidic residues" evidence="6">
    <location>
        <begin position="276"/>
        <end position="296"/>
    </location>
</feature>
<protein>
    <recommendedName>
        <fullName evidence="9">Cytochrome c oxidase assembly protein</fullName>
    </recommendedName>
</protein>
<evidence type="ECO:0008006" key="9">
    <source>
        <dbReference type="Google" id="ProtNLM"/>
    </source>
</evidence>
<name>A0A381T499_9ZZZZ</name>